<dbReference type="Proteomes" id="UP000249555">
    <property type="component" value="Unassembled WGS sequence"/>
</dbReference>
<dbReference type="EMBL" id="QFMX01000013">
    <property type="protein sequence ID" value="PZO72262.1"/>
    <property type="molecule type" value="Genomic_DNA"/>
</dbReference>
<name>A0A2W4YVI9_9SPHN</name>
<accession>A0A2W4YVI9</accession>
<dbReference type="Pfam" id="PF24175">
    <property type="entry name" value="SU10_adaptor"/>
    <property type="match status" value="1"/>
</dbReference>
<feature type="compositionally biased region" description="Basic and acidic residues" evidence="1">
    <location>
        <begin position="235"/>
        <end position="249"/>
    </location>
</feature>
<evidence type="ECO:0000256" key="1">
    <source>
        <dbReference type="SAM" id="MobiDB-lite"/>
    </source>
</evidence>
<proteinExistence type="predicted"/>
<evidence type="ECO:0000313" key="3">
    <source>
        <dbReference type="Proteomes" id="UP000249555"/>
    </source>
</evidence>
<sequence>MATLNTILERATTILNDHEEGFINTTWSKAELLGWAQEALEHIAELRPDNFTTTMNIPLRPGSAQEAPEGVRAVLDVFGNVRANADGSTEISDDVSSVDQNLIRRFKKKRCLPEDDDGVCGDPGDNYRVTNFIRDPFNMRRFRVEPPVPEGANVEVSASVILIPSVEEGSLDDEIGVSATAVLHWVLMRAYAKDMESEFATRERAFYYSAFYSALGEGYFADSRISSGFHLGLEGHGDPRSGAPRELRKISGGAA</sequence>
<dbReference type="InterPro" id="IPR056209">
    <property type="entry name" value="SU10_adaptor"/>
</dbReference>
<protein>
    <submittedName>
        <fullName evidence="2">Uncharacterized protein</fullName>
    </submittedName>
</protein>
<dbReference type="AlphaFoldDB" id="A0A2W4YVI9"/>
<evidence type="ECO:0000313" key="2">
    <source>
        <dbReference type="EMBL" id="PZO72262.1"/>
    </source>
</evidence>
<feature type="region of interest" description="Disordered" evidence="1">
    <location>
        <begin position="235"/>
        <end position="255"/>
    </location>
</feature>
<comment type="caution">
    <text evidence="2">The sequence shown here is derived from an EMBL/GenBank/DDBJ whole genome shotgun (WGS) entry which is preliminary data.</text>
</comment>
<organism evidence="2 3">
    <name type="scientific">Sphingomonas taxi</name>
    <dbReference type="NCBI Taxonomy" id="1549858"/>
    <lineage>
        <taxon>Bacteria</taxon>
        <taxon>Pseudomonadati</taxon>
        <taxon>Pseudomonadota</taxon>
        <taxon>Alphaproteobacteria</taxon>
        <taxon>Sphingomonadales</taxon>
        <taxon>Sphingomonadaceae</taxon>
        <taxon>Sphingomonas</taxon>
    </lineage>
</organism>
<gene>
    <name evidence="2" type="ORF">DI640_12875</name>
</gene>
<reference evidence="2 3" key="1">
    <citation type="submission" date="2017-08" db="EMBL/GenBank/DDBJ databases">
        <title>Infants hospitalized years apart are colonized by the same room-sourced microbial strains.</title>
        <authorList>
            <person name="Brooks B."/>
            <person name="Olm M.R."/>
            <person name="Firek B.A."/>
            <person name="Baker R."/>
            <person name="Thomas B.C."/>
            <person name="Morowitz M.J."/>
            <person name="Banfield J.F."/>
        </authorList>
    </citation>
    <scope>NUCLEOTIDE SEQUENCE [LARGE SCALE GENOMIC DNA]</scope>
    <source>
        <strain evidence="2">S2_018_000_R3_119</strain>
    </source>
</reference>